<dbReference type="HOGENOM" id="CLU_006229_4_5_0"/>
<organism evidence="9 10">
    <name type="scientific">Nitrospina gracilis (strain 3/211)</name>
    <dbReference type="NCBI Taxonomy" id="1266370"/>
    <lineage>
        <taxon>Bacteria</taxon>
        <taxon>Pseudomonadati</taxon>
        <taxon>Nitrospinota/Tectimicrobiota group</taxon>
        <taxon>Nitrospinota</taxon>
        <taxon>Nitrospinia</taxon>
        <taxon>Nitrospinales</taxon>
        <taxon>Nitrospinaceae</taxon>
        <taxon>Nitrospina</taxon>
    </lineage>
</organism>
<proteinExistence type="predicted"/>
<dbReference type="EC" id="2.7.7.7" evidence="1"/>
<keyword evidence="5" id="KW-0235">DNA replication</keyword>
<accession>M1Z1H5</accession>
<dbReference type="InterPro" id="IPR004622">
    <property type="entry name" value="DNA_pol_HolB"/>
</dbReference>
<dbReference type="GO" id="GO:0003677">
    <property type="term" value="F:DNA binding"/>
    <property type="evidence" value="ECO:0007669"/>
    <property type="project" value="InterPro"/>
</dbReference>
<dbReference type="GO" id="GO:0009360">
    <property type="term" value="C:DNA polymerase III complex"/>
    <property type="evidence" value="ECO:0007669"/>
    <property type="project" value="InterPro"/>
</dbReference>
<dbReference type="EMBL" id="CAQJ01000096">
    <property type="protein sequence ID" value="CCQ91848.1"/>
    <property type="molecule type" value="Genomic_DNA"/>
</dbReference>
<keyword evidence="4 9" id="KW-0548">Nucleotidyltransferase</keyword>
<dbReference type="RefSeq" id="WP_005011086.1">
    <property type="nucleotide sequence ID" value="NZ_HG422173.1"/>
</dbReference>
<dbReference type="InterPro" id="IPR027417">
    <property type="entry name" value="P-loop_NTPase"/>
</dbReference>
<evidence type="ECO:0000256" key="2">
    <source>
        <dbReference type="ARBA" id="ARBA00014363"/>
    </source>
</evidence>
<evidence type="ECO:0000256" key="5">
    <source>
        <dbReference type="ARBA" id="ARBA00022705"/>
    </source>
</evidence>
<evidence type="ECO:0000256" key="1">
    <source>
        <dbReference type="ARBA" id="ARBA00012417"/>
    </source>
</evidence>
<feature type="domain" description="DNA polymerase III delta subunit C-terminal" evidence="8">
    <location>
        <begin position="255"/>
        <end position="334"/>
    </location>
</feature>
<evidence type="ECO:0000256" key="6">
    <source>
        <dbReference type="ARBA" id="ARBA00022932"/>
    </source>
</evidence>
<dbReference type="AlphaFoldDB" id="M1Z1H5"/>
<evidence type="ECO:0000256" key="4">
    <source>
        <dbReference type="ARBA" id="ARBA00022695"/>
    </source>
</evidence>
<dbReference type="GO" id="GO:0003887">
    <property type="term" value="F:DNA-directed DNA polymerase activity"/>
    <property type="evidence" value="ECO:0007669"/>
    <property type="project" value="UniProtKB-KW"/>
</dbReference>
<comment type="catalytic activity">
    <reaction evidence="7">
        <text>DNA(n) + a 2'-deoxyribonucleoside 5'-triphosphate = DNA(n+1) + diphosphate</text>
        <dbReference type="Rhea" id="RHEA:22508"/>
        <dbReference type="Rhea" id="RHEA-COMP:17339"/>
        <dbReference type="Rhea" id="RHEA-COMP:17340"/>
        <dbReference type="ChEBI" id="CHEBI:33019"/>
        <dbReference type="ChEBI" id="CHEBI:61560"/>
        <dbReference type="ChEBI" id="CHEBI:173112"/>
        <dbReference type="EC" id="2.7.7.7"/>
    </reaction>
</comment>
<sequence>MSFETILGQGQAKHIIGRALEQGTVAHAYLYFGPESVGKKRTALEFAKALNCAESGPHDACGDCAPCRKIHLGQHPDVFLLEPTKKASSRDTSISIDEIRDLQKKLGFTPYEGRYKVAVVDGVEKMNLQACNAFLKTLEEPPAATVLILVTANPYQMLPTIISRCQGVRFHPLPQEALRAILESHPDAEGMLDEEIELRVLRSQGQVARALAEDVAEIARYREELLALLSQLSFRRMDLLFAWCRETGRGHDLPQIKKILEELLGLLRDVALLQAGCGTESLNNRDLAGRLGPLAQAKPRSAVLHMMESVFRTRNLLERNANVQLTLENMLMQFCEAA</sequence>
<dbReference type="NCBIfam" id="TIGR00678">
    <property type="entry name" value="holB"/>
    <property type="match status" value="1"/>
</dbReference>
<dbReference type="InterPro" id="IPR050238">
    <property type="entry name" value="DNA_Rep/Repair_Clamp_Loader"/>
</dbReference>
<comment type="caution">
    <text evidence="9">The sequence shown here is derived from an EMBL/GenBank/DDBJ whole genome shotgun (WGS) entry which is preliminary data.</text>
</comment>
<evidence type="ECO:0000313" key="9">
    <source>
        <dbReference type="EMBL" id="CCQ91848.1"/>
    </source>
</evidence>
<dbReference type="PANTHER" id="PTHR11669">
    <property type="entry name" value="REPLICATION FACTOR C / DNA POLYMERASE III GAMMA-TAU SUBUNIT"/>
    <property type="match status" value="1"/>
</dbReference>
<dbReference type="GO" id="GO:0008408">
    <property type="term" value="F:3'-5' exonuclease activity"/>
    <property type="evidence" value="ECO:0007669"/>
    <property type="project" value="InterPro"/>
</dbReference>
<dbReference type="STRING" id="1266370.NITGR_870016"/>
<dbReference type="Proteomes" id="UP000011704">
    <property type="component" value="Unassembled WGS sequence"/>
</dbReference>
<name>M1Z1H5_NITG3</name>
<dbReference type="SUPFAM" id="SSF52540">
    <property type="entry name" value="P-loop containing nucleoside triphosphate hydrolases"/>
    <property type="match status" value="1"/>
</dbReference>
<keyword evidence="6" id="KW-0239">DNA-directed DNA polymerase</keyword>
<dbReference type="Gene3D" id="3.40.50.300">
    <property type="entry name" value="P-loop containing nucleotide triphosphate hydrolases"/>
    <property type="match status" value="1"/>
</dbReference>
<evidence type="ECO:0000256" key="3">
    <source>
        <dbReference type="ARBA" id="ARBA00022679"/>
    </source>
</evidence>
<gene>
    <name evidence="9" type="ORF">NITGR_870016</name>
</gene>
<evidence type="ECO:0000256" key="7">
    <source>
        <dbReference type="ARBA" id="ARBA00049244"/>
    </source>
</evidence>
<dbReference type="InterPro" id="IPR015199">
    <property type="entry name" value="DNA_pol_III_delta_C"/>
</dbReference>
<dbReference type="Pfam" id="PF09115">
    <property type="entry name" value="DNApol3-delta_C"/>
    <property type="match status" value="1"/>
</dbReference>
<evidence type="ECO:0000259" key="8">
    <source>
        <dbReference type="Pfam" id="PF09115"/>
    </source>
</evidence>
<dbReference type="PANTHER" id="PTHR11669:SF8">
    <property type="entry name" value="DNA POLYMERASE III SUBUNIT DELTA"/>
    <property type="match status" value="1"/>
</dbReference>
<protein>
    <recommendedName>
        <fullName evidence="2">DNA polymerase III subunit delta'</fullName>
        <ecNumber evidence="1">2.7.7.7</ecNumber>
    </recommendedName>
</protein>
<evidence type="ECO:0000313" key="10">
    <source>
        <dbReference type="Proteomes" id="UP000011704"/>
    </source>
</evidence>
<dbReference type="GO" id="GO:0006261">
    <property type="term" value="P:DNA-templated DNA replication"/>
    <property type="evidence" value="ECO:0007669"/>
    <property type="project" value="TreeGrafter"/>
</dbReference>
<keyword evidence="3 9" id="KW-0808">Transferase</keyword>
<reference evidence="9 10" key="1">
    <citation type="journal article" date="2013" name="Front. Microbiol.">
        <title>The genome of Nitrospina gracilis illuminates the metabolism and evolution of the major marine nitrite oxidizer.</title>
        <authorList>
            <person name="Luecker S."/>
            <person name="Nowka B."/>
            <person name="Rattei T."/>
            <person name="Spieck E."/>
            <person name="and Daims H."/>
        </authorList>
    </citation>
    <scope>NUCLEOTIDE SEQUENCE [LARGE SCALE GENOMIC DNA]</scope>
    <source>
        <strain evidence="9 10">3/211</strain>
    </source>
</reference>
<dbReference type="Pfam" id="PF13177">
    <property type="entry name" value="DNA_pol3_delta2"/>
    <property type="match status" value="1"/>
</dbReference>
<dbReference type="InParanoid" id="M1Z1H5"/>
<dbReference type="OrthoDB" id="9810148at2"/>
<keyword evidence="10" id="KW-1185">Reference proteome</keyword>